<protein>
    <submittedName>
        <fullName evidence="5">Uncharacterized protein</fullName>
    </submittedName>
</protein>
<dbReference type="OMA" id="QCKLMPK"/>
<dbReference type="PANTHER" id="PTHR28581">
    <property type="entry name" value="CONSORTIN"/>
    <property type="match status" value="1"/>
</dbReference>
<dbReference type="Pfam" id="PF15281">
    <property type="entry name" value="Consortin_C"/>
    <property type="match status" value="1"/>
</dbReference>
<reference evidence="5" key="3">
    <citation type="submission" date="2025-09" db="UniProtKB">
        <authorList>
            <consortium name="Ensembl"/>
        </authorList>
    </citation>
    <scope>IDENTIFICATION</scope>
</reference>
<feature type="compositionally biased region" description="Low complexity" evidence="1">
    <location>
        <begin position="260"/>
        <end position="275"/>
    </location>
</feature>
<dbReference type="GO" id="GO:0042998">
    <property type="term" value="P:positive regulation of Golgi to plasma membrane protein transport"/>
    <property type="evidence" value="ECO:0007669"/>
    <property type="project" value="InterPro"/>
</dbReference>
<dbReference type="AlphaFoldDB" id="A0A672G0V1"/>
<dbReference type="PANTHER" id="PTHR28581:SF1">
    <property type="entry name" value="CONSORTIN"/>
    <property type="match status" value="1"/>
</dbReference>
<gene>
    <name evidence="5" type="primary">cnsta</name>
</gene>
<name>A0A672G0V1_SALFA</name>
<dbReference type="Proteomes" id="UP000472267">
    <property type="component" value="Chromosome 1"/>
</dbReference>
<dbReference type="InterPro" id="IPR042318">
    <property type="entry name" value="Consortin"/>
</dbReference>
<keyword evidence="2" id="KW-0812">Transmembrane</keyword>
<dbReference type="Pfam" id="PF22883">
    <property type="entry name" value="Consortin_N"/>
    <property type="match status" value="1"/>
</dbReference>
<feature type="compositionally biased region" description="Basic and acidic residues" evidence="1">
    <location>
        <begin position="515"/>
        <end position="524"/>
    </location>
</feature>
<feature type="compositionally biased region" description="Acidic residues" evidence="1">
    <location>
        <begin position="623"/>
        <end position="639"/>
    </location>
</feature>
<feature type="compositionally biased region" description="Basic and acidic residues" evidence="1">
    <location>
        <begin position="612"/>
        <end position="622"/>
    </location>
</feature>
<dbReference type="InParanoid" id="A0A672G0V1"/>
<feature type="region of interest" description="Disordered" evidence="1">
    <location>
        <begin position="449"/>
        <end position="559"/>
    </location>
</feature>
<dbReference type="GO" id="GO:0030133">
    <property type="term" value="C:transport vesicle"/>
    <property type="evidence" value="ECO:0007669"/>
    <property type="project" value="TreeGrafter"/>
</dbReference>
<keyword evidence="2" id="KW-1133">Transmembrane helix</keyword>
<feature type="compositionally biased region" description="Acidic residues" evidence="1">
    <location>
        <begin position="96"/>
        <end position="115"/>
    </location>
</feature>
<feature type="domain" description="Consortin C-terminal" evidence="3">
    <location>
        <begin position="662"/>
        <end position="778"/>
    </location>
</feature>
<feature type="compositionally biased region" description="Low complexity" evidence="1">
    <location>
        <begin position="227"/>
        <end position="238"/>
    </location>
</feature>
<evidence type="ECO:0000313" key="6">
    <source>
        <dbReference type="Proteomes" id="UP000472267"/>
    </source>
</evidence>
<dbReference type="InterPro" id="IPR028129">
    <property type="entry name" value="Consortin_C"/>
</dbReference>
<feature type="domain" description="Consortin N-terminal" evidence="4">
    <location>
        <begin position="310"/>
        <end position="361"/>
    </location>
</feature>
<evidence type="ECO:0000259" key="3">
    <source>
        <dbReference type="Pfam" id="PF15281"/>
    </source>
</evidence>
<proteinExistence type="predicted"/>
<dbReference type="Ensembl" id="ENSSFAT00005011103.1">
    <property type="protein sequence ID" value="ENSSFAP00005010640.1"/>
    <property type="gene ID" value="ENSSFAG00005005977.1"/>
</dbReference>
<evidence type="ECO:0000259" key="4">
    <source>
        <dbReference type="Pfam" id="PF22883"/>
    </source>
</evidence>
<keyword evidence="6" id="KW-1185">Reference proteome</keyword>
<dbReference type="GO" id="GO:0005802">
    <property type="term" value="C:trans-Golgi network"/>
    <property type="evidence" value="ECO:0007669"/>
    <property type="project" value="InterPro"/>
</dbReference>
<feature type="region of interest" description="Disordered" evidence="1">
    <location>
        <begin position="596"/>
        <end position="639"/>
    </location>
</feature>
<organism evidence="5 6">
    <name type="scientific">Salarias fasciatus</name>
    <name type="common">Jewelled blenny</name>
    <name type="synonym">Blennius fasciatus</name>
    <dbReference type="NCBI Taxonomy" id="181472"/>
    <lineage>
        <taxon>Eukaryota</taxon>
        <taxon>Metazoa</taxon>
        <taxon>Chordata</taxon>
        <taxon>Craniata</taxon>
        <taxon>Vertebrata</taxon>
        <taxon>Euteleostomi</taxon>
        <taxon>Actinopterygii</taxon>
        <taxon>Neopterygii</taxon>
        <taxon>Teleostei</taxon>
        <taxon>Neoteleostei</taxon>
        <taxon>Acanthomorphata</taxon>
        <taxon>Ovalentaria</taxon>
        <taxon>Blenniimorphae</taxon>
        <taxon>Blenniiformes</taxon>
        <taxon>Blennioidei</taxon>
        <taxon>Blenniidae</taxon>
        <taxon>Salariinae</taxon>
        <taxon>Salarias</taxon>
    </lineage>
</organism>
<dbReference type="GO" id="GO:0005886">
    <property type="term" value="C:plasma membrane"/>
    <property type="evidence" value="ECO:0007669"/>
    <property type="project" value="TreeGrafter"/>
</dbReference>
<feature type="compositionally biased region" description="Polar residues" evidence="1">
    <location>
        <begin position="276"/>
        <end position="289"/>
    </location>
</feature>
<feature type="compositionally biased region" description="Basic and acidic residues" evidence="1">
    <location>
        <begin position="83"/>
        <end position="95"/>
    </location>
</feature>
<evidence type="ECO:0000256" key="1">
    <source>
        <dbReference type="SAM" id="MobiDB-lite"/>
    </source>
</evidence>
<feature type="compositionally biased region" description="Acidic residues" evidence="1">
    <location>
        <begin position="525"/>
        <end position="554"/>
    </location>
</feature>
<reference evidence="5" key="2">
    <citation type="submission" date="2025-08" db="UniProtKB">
        <authorList>
            <consortium name="Ensembl"/>
        </authorList>
    </citation>
    <scope>IDENTIFICATION</scope>
</reference>
<feature type="compositionally biased region" description="Polar residues" evidence="1">
    <location>
        <begin position="35"/>
        <end position="46"/>
    </location>
</feature>
<evidence type="ECO:0000313" key="5">
    <source>
        <dbReference type="Ensembl" id="ENSSFAP00005010640.1"/>
    </source>
</evidence>
<dbReference type="FunCoup" id="A0A672G0V1">
    <property type="interactions" value="176"/>
</dbReference>
<feature type="compositionally biased region" description="Polar residues" evidence="1">
    <location>
        <begin position="239"/>
        <end position="248"/>
    </location>
</feature>
<feature type="compositionally biased region" description="Low complexity" evidence="1">
    <location>
        <begin position="148"/>
        <end position="167"/>
    </location>
</feature>
<feature type="compositionally biased region" description="Polar residues" evidence="1">
    <location>
        <begin position="127"/>
        <end position="146"/>
    </location>
</feature>
<feature type="region of interest" description="Disordered" evidence="1">
    <location>
        <begin position="65"/>
        <end position="293"/>
    </location>
</feature>
<feature type="region of interest" description="Disordered" evidence="1">
    <location>
        <begin position="1"/>
        <end position="46"/>
    </location>
</feature>
<feature type="transmembrane region" description="Helical" evidence="2">
    <location>
        <begin position="722"/>
        <end position="745"/>
    </location>
</feature>
<keyword evidence="2" id="KW-0472">Membrane</keyword>
<evidence type="ECO:0000256" key="2">
    <source>
        <dbReference type="SAM" id="Phobius"/>
    </source>
</evidence>
<accession>A0A672G0V1</accession>
<reference evidence="5" key="1">
    <citation type="submission" date="2019-06" db="EMBL/GenBank/DDBJ databases">
        <authorList>
            <consortium name="Wellcome Sanger Institute Data Sharing"/>
        </authorList>
    </citation>
    <scope>NUCLEOTIDE SEQUENCE [LARGE SCALE GENOMIC DNA]</scope>
</reference>
<dbReference type="InterPro" id="IPR054132">
    <property type="entry name" value="Consortin_N"/>
</dbReference>
<dbReference type="OrthoDB" id="9894200at2759"/>
<sequence>MDHGGQLETGAREMSQGRVAPDELCDNSPAPETPAAQTRNLNEANALAQTLSPLQYEEGERCGLIQKSSLNNNGKEEEEEEEVKQLDKTDKGQSRDEDEEEDTDEVMKEEDESEESGSLIRCHSPDTPMTDSSYSETGSLLETSCACSPGTSPEPTSPVTPVVSPVEHSQRDAEAHTSSTRPGASPTEPGPCTRGPAVTTGPAESASQTGTLASCVPEATDRKAKTTDSTTTQLTSSAEPCSQGSASSYAGPVASAAEEPTSTTGAPPVTTGPASSNWENTCPSVSPCTTEPLSSPALLESLEQLTQRGDDSHLPQHLHQIAEAFVHHQDYQRALWCIQLEKLYHQRVLDNLKALQEQWESRCEKTSFGLETKQLDSLKHICQTHTRPRTEDAECTSWDLLRDTFEEGSAVPSCSSANQMEGVMKQRVEDASCPVTPSADFPENLNALETERNDPDGVDESPQANKQPTDQEGDEAEGGVGHTTAVVGNGLHPRTTGEMDQSVPAEQQGQDLDPAQEKEVKSEEERDVEEAEEALEMEDEGEEEGEEENQEDGECLVVQEALPVETLGSSTAVRVQPLHQDTLTQENLYKETQLCQETQESSKPGLVQEVHLPQEADMKQQEPEAEEKEDEEEYEDYEEDQARIIREAPTLDEMAKLITVEEVSPASGLTSILKKRSICTENLSISARSESRPEKPTAKRRVRFKVPDEGYEHDVGSGDSCLLLVLLCLVTVVISVGGTALYCALGNAQSSVCQDFSKNADFYFDQIQRGIAQVQHWFALGS</sequence>
<dbReference type="GO" id="GO:0071253">
    <property type="term" value="F:connexin binding"/>
    <property type="evidence" value="ECO:0007669"/>
    <property type="project" value="InterPro"/>
</dbReference>